<keyword evidence="4" id="KW-1185">Reference proteome</keyword>
<evidence type="ECO:0000259" key="2">
    <source>
        <dbReference type="Pfam" id="PF03432"/>
    </source>
</evidence>
<evidence type="ECO:0000313" key="3">
    <source>
        <dbReference type="EMBL" id="MFC6197772.1"/>
    </source>
</evidence>
<feature type="compositionally biased region" description="Basic and acidic residues" evidence="1">
    <location>
        <begin position="299"/>
        <end position="312"/>
    </location>
</feature>
<evidence type="ECO:0000256" key="1">
    <source>
        <dbReference type="SAM" id="MobiDB-lite"/>
    </source>
</evidence>
<dbReference type="InterPro" id="IPR005094">
    <property type="entry name" value="Endonuclease_MobA/VirD2"/>
</dbReference>
<accession>A0ABW1S7V2</accession>
<feature type="compositionally biased region" description="Basic and acidic residues" evidence="1">
    <location>
        <begin position="346"/>
        <end position="365"/>
    </location>
</feature>
<dbReference type="Pfam" id="PF03432">
    <property type="entry name" value="Relaxase"/>
    <property type="match status" value="1"/>
</dbReference>
<protein>
    <submittedName>
        <fullName evidence="3">Relaxase/mobilization nuclease domain-containing protein</fullName>
    </submittedName>
</protein>
<organism evidence="3 4">
    <name type="scientific">Ponticaulis profundi</name>
    <dbReference type="NCBI Taxonomy" id="2665222"/>
    <lineage>
        <taxon>Bacteria</taxon>
        <taxon>Pseudomonadati</taxon>
        <taxon>Pseudomonadota</taxon>
        <taxon>Alphaproteobacteria</taxon>
        <taxon>Hyphomonadales</taxon>
        <taxon>Hyphomonadaceae</taxon>
        <taxon>Ponticaulis</taxon>
    </lineage>
</organism>
<feature type="region of interest" description="Disordered" evidence="1">
    <location>
        <begin position="253"/>
        <end position="312"/>
    </location>
</feature>
<proteinExistence type="predicted"/>
<comment type="caution">
    <text evidence="3">The sequence shown here is derived from an EMBL/GenBank/DDBJ whole genome shotgun (WGS) entry which is preliminary data.</text>
</comment>
<feature type="region of interest" description="Disordered" evidence="1">
    <location>
        <begin position="436"/>
        <end position="460"/>
    </location>
</feature>
<evidence type="ECO:0000313" key="4">
    <source>
        <dbReference type="Proteomes" id="UP001596303"/>
    </source>
</evidence>
<dbReference type="RefSeq" id="WP_377377161.1">
    <property type="nucleotide sequence ID" value="NZ_JBHSSW010000007.1"/>
</dbReference>
<dbReference type="EMBL" id="JBHSSW010000007">
    <property type="protein sequence ID" value="MFC6197772.1"/>
    <property type="molecule type" value="Genomic_DNA"/>
</dbReference>
<feature type="compositionally biased region" description="Basic and acidic residues" evidence="1">
    <location>
        <begin position="254"/>
        <end position="275"/>
    </location>
</feature>
<feature type="region of interest" description="Disordered" evidence="1">
    <location>
        <begin position="336"/>
        <end position="392"/>
    </location>
</feature>
<dbReference type="Proteomes" id="UP001596303">
    <property type="component" value="Unassembled WGS sequence"/>
</dbReference>
<feature type="domain" description="MobA/VirD2-like nuclease" evidence="2">
    <location>
        <begin position="33"/>
        <end position="150"/>
    </location>
</feature>
<gene>
    <name evidence="3" type="ORF">ACFQDM_06760</name>
</gene>
<name>A0ABW1S7V2_9PROT</name>
<reference evidence="4" key="1">
    <citation type="journal article" date="2019" name="Int. J. Syst. Evol. Microbiol.">
        <title>The Global Catalogue of Microorganisms (GCM) 10K type strain sequencing project: providing services to taxonomists for standard genome sequencing and annotation.</title>
        <authorList>
            <consortium name="The Broad Institute Genomics Platform"/>
            <consortium name="The Broad Institute Genome Sequencing Center for Infectious Disease"/>
            <person name="Wu L."/>
            <person name="Ma J."/>
        </authorList>
    </citation>
    <scope>NUCLEOTIDE SEQUENCE [LARGE SCALE GENOMIC DNA]</scope>
    <source>
        <strain evidence="4">CGMCC-1.15741</strain>
    </source>
</reference>
<feature type="compositionally biased region" description="Basic and acidic residues" evidence="1">
    <location>
        <begin position="282"/>
        <end position="292"/>
    </location>
</feature>
<sequence>MLIKFTTGGRGGGGTVAAYLLDHEREGREAAAPEVLRGDMVRTAELIDSIARNWTYTHGVLSFAPEDAPTDEQQRAAMDQFEAFAFAGLDPEQYDITWVRHQHTSGGRVELHFVTPRMELTSGRALNIAPPGWERSFSKLRDALNLTHGWARPDDPARARDLGFEKPVEWQRDGFRIKEGREAVHAYVTALVERGTVRDRHSMVQALMEAGLGVTRQGKDYLTVQDAETGDRLRLKGRIYEKDWSYEQELGRAATREAGEPDERDRVLDRQRAEEAVSACSVERDRRAERHQNHYPATHQRDSGRSAAAEVDRVRDMGGTDRELDPDQLLALAIDTAPSAANSPRTVRDLPERGAELSADPERSPARRMPGQQRSQEAVSAPADGELTDGPAHDFRTQFARTVQEIGQRIRSVTERVRGAVREAGRLVASYLETAKRDRDAAATDREHSAAADRSLGDAERLNVELGRAGEQALKRAQELEHAHRRERDRVWDYGL</sequence>